<reference evidence="1 2" key="1">
    <citation type="journal article" date="2016" name="Nat. Commun.">
        <title>Thousands of microbial genomes shed light on interconnected biogeochemical processes in an aquifer system.</title>
        <authorList>
            <person name="Anantharaman K."/>
            <person name="Brown C.T."/>
            <person name="Hug L.A."/>
            <person name="Sharon I."/>
            <person name="Castelle C.J."/>
            <person name="Probst A.J."/>
            <person name="Thomas B.C."/>
            <person name="Singh A."/>
            <person name="Wilkins M.J."/>
            <person name="Karaoz U."/>
            <person name="Brodie E.L."/>
            <person name="Williams K.H."/>
            <person name="Hubbard S.S."/>
            <person name="Banfield J.F."/>
        </authorList>
    </citation>
    <scope>NUCLEOTIDE SEQUENCE [LARGE SCALE GENOMIC DNA]</scope>
</reference>
<gene>
    <name evidence="1" type="ORF">A2Y75_07335</name>
</gene>
<evidence type="ECO:0000313" key="1">
    <source>
        <dbReference type="EMBL" id="OFW57236.1"/>
    </source>
</evidence>
<dbReference type="EMBL" id="MELK01000035">
    <property type="protein sequence ID" value="OFW57236.1"/>
    <property type="molecule type" value="Genomic_DNA"/>
</dbReference>
<name>A0A1F2WK59_9ACTN</name>
<dbReference type="AlphaFoldDB" id="A0A1F2WK59"/>
<proteinExistence type="predicted"/>
<protein>
    <submittedName>
        <fullName evidence="1">Uncharacterized protein</fullName>
    </submittedName>
</protein>
<accession>A0A1F2WK59</accession>
<comment type="caution">
    <text evidence="1">The sequence shown here is derived from an EMBL/GenBank/DDBJ whole genome shotgun (WGS) entry which is preliminary data.</text>
</comment>
<sequence length="123" mass="13681">MASRVAGRTVRDFMTAAPVWEILENWAQQTGYMPVSHGETSRLYQRGTGFLLAPQKLQVTWMGNSYRLEAWVKGPLFNRIVLLGLMPAEMIIDSGGFLGSPVRKLARGHVNMLLQALGQPPIN</sequence>
<evidence type="ECO:0000313" key="2">
    <source>
        <dbReference type="Proteomes" id="UP000177876"/>
    </source>
</evidence>
<dbReference type="Proteomes" id="UP000177876">
    <property type="component" value="Unassembled WGS sequence"/>
</dbReference>
<organism evidence="1 2">
    <name type="scientific">Candidatus Solincola sediminis</name>
    <dbReference type="NCBI Taxonomy" id="1797199"/>
    <lineage>
        <taxon>Bacteria</taxon>
        <taxon>Bacillati</taxon>
        <taxon>Actinomycetota</taxon>
        <taxon>Candidatus Geothermincolia</taxon>
        <taxon>Candidatus Geothermincolales</taxon>
        <taxon>Candidatus Geothermincolaceae</taxon>
        <taxon>Candidatus Solincola</taxon>
    </lineage>
</organism>